<evidence type="ECO:0000313" key="1">
    <source>
        <dbReference type="EMBL" id="KAK1757820.1"/>
    </source>
</evidence>
<gene>
    <name evidence="1" type="ORF">QBC47DRAFT_165736</name>
</gene>
<dbReference type="AlphaFoldDB" id="A0AAJ0BGH5"/>
<protein>
    <submittedName>
        <fullName evidence="1">Uncharacterized protein</fullName>
    </submittedName>
</protein>
<dbReference type="EMBL" id="MU839830">
    <property type="protein sequence ID" value="KAK1757820.1"/>
    <property type="molecule type" value="Genomic_DNA"/>
</dbReference>
<accession>A0AAJ0BGH5</accession>
<evidence type="ECO:0000313" key="2">
    <source>
        <dbReference type="Proteomes" id="UP001239445"/>
    </source>
</evidence>
<sequence length="128" mass="14234">MSMPDATQILAVEVRRLGPRLDSDSRTVESSRPSVRLVSHRICHADECDSLLQEIIDRISPRFGKSLAKGGSGKPVYDGGRSLFFQTQEQNRVQEFRDRLARQVALLDLLSGPHALTRAIVQVPSNPL</sequence>
<reference evidence="1" key="1">
    <citation type="submission" date="2023-06" db="EMBL/GenBank/DDBJ databases">
        <title>Genome-scale phylogeny and comparative genomics of the fungal order Sordariales.</title>
        <authorList>
            <consortium name="Lawrence Berkeley National Laboratory"/>
            <person name="Hensen N."/>
            <person name="Bonometti L."/>
            <person name="Westerberg I."/>
            <person name="Brannstrom I.O."/>
            <person name="Guillou S."/>
            <person name="Cros-Aarteil S."/>
            <person name="Calhoun S."/>
            <person name="Haridas S."/>
            <person name="Kuo A."/>
            <person name="Mondo S."/>
            <person name="Pangilinan J."/>
            <person name="Riley R."/>
            <person name="Labutti K."/>
            <person name="Andreopoulos B."/>
            <person name="Lipzen A."/>
            <person name="Chen C."/>
            <person name="Yanf M."/>
            <person name="Daum C."/>
            <person name="Ng V."/>
            <person name="Clum A."/>
            <person name="Steindorff A."/>
            <person name="Ohm R."/>
            <person name="Martin F."/>
            <person name="Silar P."/>
            <person name="Natvig D."/>
            <person name="Lalanne C."/>
            <person name="Gautier V."/>
            <person name="Ament-Velasquez S.L."/>
            <person name="Kruys A."/>
            <person name="Hutchinson M.I."/>
            <person name="Powell A.J."/>
            <person name="Barry K."/>
            <person name="Miller A.N."/>
            <person name="Grigoriev I.V."/>
            <person name="Debuchy R."/>
            <person name="Gladieux P."/>
            <person name="Thoren M.H."/>
            <person name="Johannesson H."/>
        </authorList>
    </citation>
    <scope>NUCLEOTIDE SEQUENCE</scope>
    <source>
        <strain evidence="1">PSN4</strain>
    </source>
</reference>
<comment type="caution">
    <text evidence="1">The sequence shown here is derived from an EMBL/GenBank/DDBJ whole genome shotgun (WGS) entry which is preliminary data.</text>
</comment>
<proteinExistence type="predicted"/>
<organism evidence="1 2">
    <name type="scientific">Echria macrotheca</name>
    <dbReference type="NCBI Taxonomy" id="438768"/>
    <lineage>
        <taxon>Eukaryota</taxon>
        <taxon>Fungi</taxon>
        <taxon>Dikarya</taxon>
        <taxon>Ascomycota</taxon>
        <taxon>Pezizomycotina</taxon>
        <taxon>Sordariomycetes</taxon>
        <taxon>Sordariomycetidae</taxon>
        <taxon>Sordariales</taxon>
        <taxon>Schizotheciaceae</taxon>
        <taxon>Echria</taxon>
    </lineage>
</organism>
<name>A0AAJ0BGH5_9PEZI</name>
<keyword evidence="2" id="KW-1185">Reference proteome</keyword>
<dbReference type="Proteomes" id="UP001239445">
    <property type="component" value="Unassembled WGS sequence"/>
</dbReference>